<comment type="caution">
    <text evidence="1">The sequence shown here is derived from an EMBL/GenBank/DDBJ whole genome shotgun (WGS) entry which is preliminary data.</text>
</comment>
<protein>
    <submittedName>
        <fullName evidence="1">Uncharacterized protein</fullName>
    </submittedName>
</protein>
<name>A0ACC1HM93_9FUNG</name>
<dbReference type="Proteomes" id="UP001145114">
    <property type="component" value="Unassembled WGS sequence"/>
</dbReference>
<keyword evidence="2" id="KW-1185">Reference proteome</keyword>
<organism evidence="1 2">
    <name type="scientific">Spiromyces aspiralis</name>
    <dbReference type="NCBI Taxonomy" id="68401"/>
    <lineage>
        <taxon>Eukaryota</taxon>
        <taxon>Fungi</taxon>
        <taxon>Fungi incertae sedis</taxon>
        <taxon>Zoopagomycota</taxon>
        <taxon>Kickxellomycotina</taxon>
        <taxon>Kickxellomycetes</taxon>
        <taxon>Kickxellales</taxon>
        <taxon>Kickxellaceae</taxon>
        <taxon>Spiromyces</taxon>
    </lineage>
</organism>
<proteinExistence type="predicted"/>
<evidence type="ECO:0000313" key="1">
    <source>
        <dbReference type="EMBL" id="KAJ1676893.1"/>
    </source>
</evidence>
<feature type="non-terminal residue" evidence="1">
    <location>
        <position position="314"/>
    </location>
</feature>
<dbReference type="EMBL" id="JAMZIH010003328">
    <property type="protein sequence ID" value="KAJ1676893.1"/>
    <property type="molecule type" value="Genomic_DNA"/>
</dbReference>
<gene>
    <name evidence="1" type="ORF">EV182_007297</name>
</gene>
<evidence type="ECO:0000313" key="2">
    <source>
        <dbReference type="Proteomes" id="UP001145114"/>
    </source>
</evidence>
<accession>A0ACC1HM93</accession>
<sequence>MTQREAVLKSVNSVLQHSIQIFRYWFKMQCQNPSRQRRLAMNQLPELDHLVKLAKDADVELGRVFSEVDADEQDQEGSLTSWLKDIMFKYSEKHILGGVPLDLYQPYELSGVYFQATNLYRQFAGLWEGVRKRLDAQLANTAKEIADFNLDQYPLSHSIHYDPEIMASYPASRALALAERTGRLYAIKRDMAELMTMTSLALERLGFIEAPWVRLIHGIEDCENATLLESSTSQMVRYMLRWRGLSQASELEFASFGSFSDYYCWFDALEVVPTLRDIESRWTGVKRRLMSLADELAGGTQFIDTNITEKTPSF</sequence>
<reference evidence="1" key="1">
    <citation type="submission" date="2022-06" db="EMBL/GenBank/DDBJ databases">
        <title>Phylogenomic reconstructions and comparative analyses of Kickxellomycotina fungi.</title>
        <authorList>
            <person name="Reynolds N.K."/>
            <person name="Stajich J.E."/>
            <person name="Barry K."/>
            <person name="Grigoriev I.V."/>
            <person name="Crous P."/>
            <person name="Smith M.E."/>
        </authorList>
    </citation>
    <scope>NUCLEOTIDE SEQUENCE</scope>
    <source>
        <strain evidence="1">RSA 2271</strain>
    </source>
</reference>